<comment type="similarity">
    <text evidence="1 2">Belongs to the enoyl-CoA hydratase/isomerase family.</text>
</comment>
<dbReference type="CDD" id="cd06558">
    <property type="entry name" value="crotonase-like"/>
    <property type="match status" value="1"/>
</dbReference>
<dbReference type="Gene3D" id="1.10.12.10">
    <property type="entry name" value="Lyase 2-enoyl-coa Hydratase, Chain A, domain 2"/>
    <property type="match status" value="1"/>
</dbReference>
<dbReference type="AlphaFoldDB" id="A0A1R4GHW0"/>
<dbReference type="InterPro" id="IPR051683">
    <property type="entry name" value="Enoyl-CoA_Hydratase/Isomerase"/>
</dbReference>
<reference evidence="3 4" key="1">
    <citation type="submission" date="2017-02" db="EMBL/GenBank/DDBJ databases">
        <authorList>
            <person name="Peterson S.W."/>
        </authorList>
    </citation>
    <scope>NUCLEOTIDE SEQUENCE [LARGE SCALE GENOMIC DNA]</scope>
    <source>
        <strain evidence="3">Psychrobacter_piechaudii</strain>
    </source>
</reference>
<dbReference type="SUPFAM" id="SSF52096">
    <property type="entry name" value="ClpP/crotonase"/>
    <property type="match status" value="1"/>
</dbReference>
<dbReference type="GO" id="GO:0004300">
    <property type="term" value="F:enoyl-CoA hydratase activity"/>
    <property type="evidence" value="ECO:0007669"/>
    <property type="project" value="UniProtKB-EC"/>
</dbReference>
<dbReference type="STRING" id="1945521.A1232T_00495"/>
<dbReference type="Proteomes" id="UP000188357">
    <property type="component" value="Unassembled WGS sequence"/>
</dbReference>
<evidence type="ECO:0000313" key="3">
    <source>
        <dbReference type="EMBL" id="SJM67655.1"/>
    </source>
</evidence>
<dbReference type="InterPro" id="IPR018376">
    <property type="entry name" value="Enoyl-CoA_hyd/isom_CS"/>
</dbReference>
<protein>
    <submittedName>
        <fullName evidence="3">Putative enoyl-CoA hydratase echA8</fullName>
        <ecNumber evidence="3">4.2.1.17</ecNumber>
    </submittedName>
</protein>
<proteinExistence type="inferred from homology"/>
<gene>
    <name evidence="3" type="primary">echA8_4</name>
    <name evidence="3" type="ORF">A1232T_00495</name>
</gene>
<dbReference type="InterPro" id="IPR014748">
    <property type="entry name" value="Enoyl-CoA_hydra_C"/>
</dbReference>
<dbReference type="Pfam" id="PF00378">
    <property type="entry name" value="ECH_1"/>
    <property type="match status" value="1"/>
</dbReference>
<keyword evidence="3" id="KW-0456">Lyase</keyword>
<accession>A0A1R4GHW0</accession>
<name>A0A1R4GHW0_9GAMM</name>
<dbReference type="PROSITE" id="PS00166">
    <property type="entry name" value="ENOYL_COA_HYDRATASE"/>
    <property type="match status" value="1"/>
</dbReference>
<evidence type="ECO:0000313" key="4">
    <source>
        <dbReference type="Proteomes" id="UP000188357"/>
    </source>
</evidence>
<dbReference type="OrthoDB" id="9807606at2"/>
<dbReference type="RefSeq" id="WP_077450339.1">
    <property type="nucleotide sequence ID" value="NZ_FUGE01000074.1"/>
</dbReference>
<keyword evidence="4" id="KW-1185">Reference proteome</keyword>
<dbReference type="InterPro" id="IPR001753">
    <property type="entry name" value="Enoyl-CoA_hydra/iso"/>
</dbReference>
<dbReference type="EMBL" id="FUGE01000074">
    <property type="protein sequence ID" value="SJM67655.1"/>
    <property type="molecule type" value="Genomic_DNA"/>
</dbReference>
<dbReference type="PANTHER" id="PTHR42964:SF1">
    <property type="entry name" value="POLYKETIDE BIOSYNTHESIS ENOYL-COA HYDRATASE PKSH-RELATED"/>
    <property type="match status" value="1"/>
</dbReference>
<organism evidence="3 4">
    <name type="scientific">Psychrobacter piechaudii</name>
    <dbReference type="NCBI Taxonomy" id="1945521"/>
    <lineage>
        <taxon>Bacteria</taxon>
        <taxon>Pseudomonadati</taxon>
        <taxon>Pseudomonadota</taxon>
        <taxon>Gammaproteobacteria</taxon>
        <taxon>Moraxellales</taxon>
        <taxon>Moraxellaceae</taxon>
        <taxon>Psychrobacter</taxon>
    </lineage>
</organism>
<evidence type="ECO:0000256" key="2">
    <source>
        <dbReference type="RuleBase" id="RU003707"/>
    </source>
</evidence>
<dbReference type="EC" id="4.2.1.17" evidence="3"/>
<dbReference type="InterPro" id="IPR029045">
    <property type="entry name" value="ClpP/crotonase-like_dom_sf"/>
</dbReference>
<dbReference type="PANTHER" id="PTHR42964">
    <property type="entry name" value="ENOYL-COA HYDRATASE"/>
    <property type="match status" value="1"/>
</dbReference>
<evidence type="ECO:0000256" key="1">
    <source>
        <dbReference type="ARBA" id="ARBA00005254"/>
    </source>
</evidence>
<dbReference type="GO" id="GO:0008300">
    <property type="term" value="P:isoprenoid catabolic process"/>
    <property type="evidence" value="ECO:0007669"/>
    <property type="project" value="TreeGrafter"/>
</dbReference>
<dbReference type="Gene3D" id="3.90.226.10">
    <property type="entry name" value="2-enoyl-CoA Hydratase, Chain A, domain 1"/>
    <property type="match status" value="1"/>
</dbReference>
<sequence length="275" mass="29558">MTASQALPDALQTLAELTTLKVSVDDYVASVTLARPDKRNAFNDEVIAELNQAFTQLGSSEQVRVIVLAAEGKAFCAGADLNWMRAMADYSREENLADADKLAQMLSTLYCCPKPTIAAIQGDVYAGGIGLISACDIAIAVDSTNFCLSEVRLGLAPATISPYVIRAMGARAAHRYFLTAEVFDALEAQRIGLVHECVAAAELEDKVASVAKKLRNNSPNAVKECKQLVQYVAEATIDEALIAQTVEGIADIRASDEGKEGVQSFLQKRKPNWLS</sequence>
<dbReference type="FunFam" id="3.90.226.10:FF:000066">
    <property type="entry name" value="Enoyl-CoA hydratase"/>
    <property type="match status" value="1"/>
</dbReference>